<dbReference type="PROSITE" id="PS51192">
    <property type="entry name" value="HELICASE_ATP_BIND_1"/>
    <property type="match status" value="1"/>
</dbReference>
<dbReference type="RefSeq" id="XP_504352.1">
    <property type="nucleotide sequence ID" value="XM_504352.3"/>
</dbReference>
<dbReference type="InterPro" id="IPR000330">
    <property type="entry name" value="SNF2_N"/>
</dbReference>
<dbReference type="Gene3D" id="3.40.50.300">
    <property type="entry name" value="P-loop containing nucleotide triphosphate hydrolases"/>
    <property type="match status" value="1"/>
</dbReference>
<feature type="region of interest" description="Disordered" evidence="4">
    <location>
        <begin position="1"/>
        <end position="92"/>
    </location>
</feature>
<dbReference type="InterPro" id="IPR050496">
    <property type="entry name" value="SNF2_RAD54_helicase_repair"/>
</dbReference>
<evidence type="ECO:0000313" key="6">
    <source>
        <dbReference type="Proteomes" id="UP000182444"/>
    </source>
</evidence>
<evidence type="ECO:0000256" key="4">
    <source>
        <dbReference type="SAM" id="MobiDB-lite"/>
    </source>
</evidence>
<dbReference type="GO" id="GO:0030491">
    <property type="term" value="P:heteroduplex formation"/>
    <property type="evidence" value="ECO:0007669"/>
    <property type="project" value="EnsemblFungi"/>
</dbReference>
<proteinExistence type="predicted"/>
<dbReference type="PANTHER" id="PTHR45629:SF7">
    <property type="entry name" value="DNA EXCISION REPAIR PROTEIN ERCC-6-RELATED"/>
    <property type="match status" value="1"/>
</dbReference>
<feature type="compositionally biased region" description="Basic residues" evidence="4">
    <location>
        <begin position="1"/>
        <end position="10"/>
    </location>
</feature>
<evidence type="ECO:0000313" key="5">
    <source>
        <dbReference type="EMBL" id="AOW05912.1"/>
    </source>
</evidence>
<dbReference type="Gene3D" id="3.40.50.10810">
    <property type="entry name" value="Tandem AAA-ATPase domain"/>
    <property type="match status" value="1"/>
</dbReference>
<dbReference type="SMART" id="SM00490">
    <property type="entry name" value="HELICc"/>
    <property type="match status" value="1"/>
</dbReference>
<dbReference type="Pfam" id="PF00271">
    <property type="entry name" value="Helicase_C"/>
    <property type="match status" value="1"/>
</dbReference>
<dbReference type="GO" id="GO:0045144">
    <property type="term" value="P:meiotic sister chromatid segregation"/>
    <property type="evidence" value="ECO:0007669"/>
    <property type="project" value="EnsemblFungi"/>
</dbReference>
<dbReference type="InterPro" id="IPR038718">
    <property type="entry name" value="SNF2-like_sf"/>
</dbReference>
<gene>
    <name evidence="5" type="ORF">YALI1_E29085g</name>
</gene>
<dbReference type="PANTHER" id="PTHR45629">
    <property type="entry name" value="SNF2/RAD54 FAMILY MEMBER"/>
    <property type="match status" value="1"/>
</dbReference>
<feature type="compositionally biased region" description="Basic and acidic residues" evidence="4">
    <location>
        <begin position="70"/>
        <end position="92"/>
    </location>
</feature>
<dbReference type="GO" id="GO:0005634">
    <property type="term" value="C:nucleus"/>
    <property type="evidence" value="ECO:0007669"/>
    <property type="project" value="TreeGrafter"/>
</dbReference>
<dbReference type="InterPro" id="IPR049730">
    <property type="entry name" value="SNF2/RAD54-like_C"/>
</dbReference>
<dbReference type="InterPro" id="IPR014001">
    <property type="entry name" value="Helicase_ATP-bd"/>
</dbReference>
<reference evidence="5 6" key="1">
    <citation type="journal article" date="2016" name="PLoS ONE">
        <title>Sequence Assembly of Yarrowia lipolytica Strain W29/CLIB89 Shows Transposable Element Diversity.</title>
        <authorList>
            <person name="Magnan C."/>
            <person name="Yu J."/>
            <person name="Chang I."/>
            <person name="Jahn E."/>
            <person name="Kanomata Y."/>
            <person name="Wu J."/>
            <person name="Zeller M."/>
            <person name="Oakes M."/>
            <person name="Baldi P."/>
            <person name="Sandmeyer S."/>
        </authorList>
    </citation>
    <scope>NUCLEOTIDE SEQUENCE [LARGE SCALE GENOMIC DNA]</scope>
    <source>
        <strain evidence="6">CLIB89(W29)</strain>
    </source>
</reference>
<dbReference type="Pfam" id="PF00176">
    <property type="entry name" value="SNF2-rel_dom"/>
    <property type="match status" value="1"/>
</dbReference>
<dbReference type="GO" id="GO:0005524">
    <property type="term" value="F:ATP binding"/>
    <property type="evidence" value="ECO:0007669"/>
    <property type="project" value="InterPro"/>
</dbReference>
<dbReference type="GO" id="GO:0007131">
    <property type="term" value="P:reciprocal meiotic recombination"/>
    <property type="evidence" value="ECO:0007669"/>
    <property type="project" value="EnsemblFungi"/>
</dbReference>
<dbReference type="FunFam" id="3.40.50.10810:FF:000020">
    <property type="entry name" value="DNA repair and recombination protein RAD54B"/>
    <property type="match status" value="1"/>
</dbReference>
<feature type="region of interest" description="Disordered" evidence="4">
    <location>
        <begin position="241"/>
        <end position="263"/>
    </location>
</feature>
<dbReference type="VEuPathDB" id="FungiDB:YALI1_E29085g"/>
<evidence type="ECO:0000256" key="1">
    <source>
        <dbReference type="ARBA" id="ARBA00022741"/>
    </source>
</evidence>
<name>A0A1D8NJU2_YARLL</name>
<dbReference type="EMBL" id="CP017557">
    <property type="protein sequence ID" value="AOW05912.1"/>
    <property type="molecule type" value="Genomic_DNA"/>
</dbReference>
<dbReference type="GO" id="GO:0003690">
    <property type="term" value="F:double-stranded DNA binding"/>
    <property type="evidence" value="ECO:0007669"/>
    <property type="project" value="EnsemblFungi"/>
</dbReference>
<dbReference type="SMART" id="SM00487">
    <property type="entry name" value="DEXDc"/>
    <property type="match status" value="1"/>
</dbReference>
<dbReference type="SUPFAM" id="SSF52540">
    <property type="entry name" value="P-loop containing nucleoside triphosphate hydrolases"/>
    <property type="match status" value="2"/>
</dbReference>
<dbReference type="eggNOG" id="KOG0390">
    <property type="taxonomic scope" value="Eukaryota"/>
</dbReference>
<dbReference type="GO" id="GO:0015616">
    <property type="term" value="F:DNA translocase activity"/>
    <property type="evidence" value="ECO:0007669"/>
    <property type="project" value="EnsemblFungi"/>
</dbReference>
<dbReference type="OrthoDB" id="413460at2759"/>
<dbReference type="GO" id="GO:0000724">
    <property type="term" value="P:double-strand break repair via homologous recombination"/>
    <property type="evidence" value="ECO:0007669"/>
    <property type="project" value="TreeGrafter"/>
</dbReference>
<sequence>MYRRPAKRRVPNPDVLLAPFKPLTQNLPPKTDPKPSISESSDSECASDDDEQEKLRVKRRKLKEQQEEEERQKQEAEKKRQAELREQNRRISKEEAAQMLKAVAEPKRARQADLGVLRSAEEIEQELQIRERKERVESERISARNLSFNALYRKKLGHKKKHKTWDGDGIVVVKGETLSLYTPEGKGIVRGFKLQPQVVVEEGQVLKVGPLEIELESTVVEAQRGVLGMVEDIESRTAVEKGRSASALRESPVPTNDTPEPLSVEATSAVVTETYTLPAPTTFKAVKRLRVKLPQKITEENFATFIQDVKIDPLLNTALRPHQREAVDFLYRCVMGFNPTSGYGALLADEMGMGKTLMSIALIWTLLKQTPLKGEPPLAKRVLIVCPVTLVNNWKTEIKKWLGPSRLGVMAITDSMSIDLGTVIRDFTYGRVNQVMIIGYERLLRISDQLQSANFDLVICDEGHRMKTAGNKAANAIQSLGVARKIILSGTPIQNDLKEFFVMVDFLNPGLLGSFQQFNKDYIIPIVRSRAPDAFPSELEKGQKQSARLSSITGQFILRRTADILSRFLPPKTETVLFCLPNAQQTEIYTKLSSEYLNRLERHQVDSFKSILSLRKVCNSPILLSEDGPALDSGKAYLRNSGKMNTLFRMIGQLRARNKMDPDNAEKVVIVSSFTQTLDVIEGLVKDLKLSFTRLDGSVQASARAKIVKQFNSSSADSCFVFLLSARAGGVGINLIGASRLFLFDPDWNPAVDLQAMARIHRDGQKKPVYIYRLLTTGCIDEKIFQRQTIKTGLANSLIEGTEEADTFTDEELKKLFSMDVLTHCNTHDLMECKCEHNGGDLGEVVEEVQVTKATASDSFTTARELEKNQDKQQRSLKSLLEYKHISPDVVREQWDSLSEIGDVLLEKIVGEKNDLVSYILTKTSVQALDEVDTVDVVEE</sequence>
<dbReference type="VEuPathDB" id="FungiDB:YALI0_E24431g"/>
<dbReference type="CDD" id="cd18004">
    <property type="entry name" value="DEXHc_RAD54"/>
    <property type="match status" value="1"/>
</dbReference>
<dbReference type="GO" id="GO:0016787">
    <property type="term" value="F:hydrolase activity"/>
    <property type="evidence" value="ECO:0007669"/>
    <property type="project" value="UniProtKB-KW"/>
</dbReference>
<dbReference type="GeneID" id="2912548"/>
<organism evidence="5 6">
    <name type="scientific">Yarrowia lipolytica</name>
    <name type="common">Candida lipolytica</name>
    <dbReference type="NCBI Taxonomy" id="4952"/>
    <lineage>
        <taxon>Eukaryota</taxon>
        <taxon>Fungi</taxon>
        <taxon>Dikarya</taxon>
        <taxon>Ascomycota</taxon>
        <taxon>Saccharomycotina</taxon>
        <taxon>Dipodascomycetes</taxon>
        <taxon>Dipodascales</taxon>
        <taxon>Dipodascales incertae sedis</taxon>
        <taxon>Yarrowia</taxon>
    </lineage>
</organism>
<dbReference type="AlphaFoldDB" id="A0A1D8NJU2"/>
<keyword evidence="3" id="KW-0067">ATP-binding</keyword>
<keyword evidence="1" id="KW-0547">Nucleotide-binding</keyword>
<dbReference type="CDD" id="cd18793">
    <property type="entry name" value="SF2_C_SNF"/>
    <property type="match status" value="1"/>
</dbReference>
<dbReference type="GO" id="GO:0032392">
    <property type="term" value="P:DNA geometric change"/>
    <property type="evidence" value="ECO:0007669"/>
    <property type="project" value="EnsemblFungi"/>
</dbReference>
<dbReference type="KEGG" id="yli:2912548"/>
<dbReference type="Gene3D" id="1.20.120.850">
    <property type="entry name" value="SWI2/SNF2 ATPases, N-terminal domain"/>
    <property type="match status" value="1"/>
</dbReference>
<dbReference type="Proteomes" id="UP000182444">
    <property type="component" value="Chromosome 1E"/>
</dbReference>
<protein>
    <submittedName>
        <fullName evidence="5">Uncharacterized protein</fullName>
    </submittedName>
</protein>
<evidence type="ECO:0000256" key="3">
    <source>
        <dbReference type="ARBA" id="ARBA00022840"/>
    </source>
</evidence>
<dbReference type="InterPro" id="IPR001650">
    <property type="entry name" value="Helicase_C-like"/>
</dbReference>
<dbReference type="InterPro" id="IPR027417">
    <property type="entry name" value="P-loop_NTPase"/>
</dbReference>
<keyword evidence="2" id="KW-0378">Hydrolase</keyword>
<accession>A0A1D8NJU2</accession>
<dbReference type="OMA" id="LMECKCE"/>
<evidence type="ECO:0000256" key="2">
    <source>
        <dbReference type="ARBA" id="ARBA00022801"/>
    </source>
</evidence>
<feature type="compositionally biased region" description="Acidic residues" evidence="4">
    <location>
        <begin position="41"/>
        <end position="52"/>
    </location>
</feature>
<dbReference type="PROSITE" id="PS51194">
    <property type="entry name" value="HELICASE_CTER"/>
    <property type="match status" value="1"/>
</dbReference>